<dbReference type="AlphaFoldDB" id="A0A538SAN0"/>
<evidence type="ECO:0000256" key="3">
    <source>
        <dbReference type="ARBA" id="ARBA00022801"/>
    </source>
</evidence>
<dbReference type="Pfam" id="PF01523">
    <property type="entry name" value="PmbA_TldD_1st"/>
    <property type="match status" value="1"/>
</dbReference>
<evidence type="ECO:0000256" key="2">
    <source>
        <dbReference type="ARBA" id="ARBA00022670"/>
    </source>
</evidence>
<dbReference type="PANTHER" id="PTHR30624">
    <property type="entry name" value="UNCHARACTERIZED PROTEIN TLDD AND PMBA"/>
    <property type="match status" value="1"/>
</dbReference>
<comment type="caution">
    <text evidence="8">The sequence shown here is derived from an EMBL/GenBank/DDBJ whole genome shotgun (WGS) entry which is preliminary data.</text>
</comment>
<accession>A0A538SAN0</accession>
<protein>
    <submittedName>
        <fullName evidence="8">TldD/PmbA family protein</fullName>
    </submittedName>
</protein>
<keyword evidence="3" id="KW-0378">Hydrolase</keyword>
<dbReference type="GO" id="GO:0005829">
    <property type="term" value="C:cytosol"/>
    <property type="evidence" value="ECO:0007669"/>
    <property type="project" value="TreeGrafter"/>
</dbReference>
<name>A0A538SAN0_UNCEI</name>
<evidence type="ECO:0000259" key="5">
    <source>
        <dbReference type="Pfam" id="PF01523"/>
    </source>
</evidence>
<evidence type="ECO:0000313" key="9">
    <source>
        <dbReference type="Proteomes" id="UP000316292"/>
    </source>
</evidence>
<dbReference type="InterPro" id="IPR051463">
    <property type="entry name" value="Peptidase_U62_metallo"/>
</dbReference>
<dbReference type="PANTHER" id="PTHR30624:SF10">
    <property type="entry name" value="CONSERVED PROTEIN"/>
    <property type="match status" value="1"/>
</dbReference>
<evidence type="ECO:0000256" key="4">
    <source>
        <dbReference type="ARBA" id="ARBA00023049"/>
    </source>
</evidence>
<reference evidence="8 9" key="1">
    <citation type="journal article" date="2019" name="Nat. Microbiol.">
        <title>Mediterranean grassland soil C-N compound turnover is dependent on rainfall and depth, and is mediated by genomically divergent microorganisms.</title>
        <authorList>
            <person name="Diamond S."/>
            <person name="Andeer P.F."/>
            <person name="Li Z."/>
            <person name="Crits-Christoph A."/>
            <person name="Burstein D."/>
            <person name="Anantharaman K."/>
            <person name="Lane K.R."/>
            <person name="Thomas B.C."/>
            <person name="Pan C."/>
            <person name="Northen T.R."/>
            <person name="Banfield J.F."/>
        </authorList>
    </citation>
    <scope>NUCLEOTIDE SEQUENCE [LARGE SCALE GENOMIC DNA]</scope>
    <source>
        <strain evidence="8">WS_1</strain>
    </source>
</reference>
<sequence length="482" mass="52883">MKDLARLAIDTAHARGASYADARAIEYTREDIQVKNGEVGGLDLSSSAGIGVRVLVQGAWGFSATDDLTKEGVERCAASAVSIGRASASLEHDDVRLAPEPAHRAVWASQCAIDPFQVSLETKLGLLFRIDSEMRAVRGVKNAESFLSFQRKHQYFLSTEGSDIEQTLTRSGGGFSATAVSADDVQRRSFPQAEGFHQALGYELIEGTPYVEHARRVAEEAVALLTAEQCPAGERDLILEGSQLALQIHESVGHPTELDRVLGMEANYAGTSFLTLEKQGKLQFGSKLVNLVADATLPHALGTFGYDDDGVEAQRWHIVQDGLFLGYLTSRELAHRVGESRSKGCVRSDGWFHIPMIRMVNLSLMAGSGSLEDLLSDTDHGIYMETNRSWSIDQLRYNFQFKTEIAWEIRKGKRVRMLKNPTYQGITTGFWNSCDSICGPEEWKPWGVVNCGKGQPGQVGEITHGAAPARFRKVRVGVGYED</sequence>
<dbReference type="InterPro" id="IPR045570">
    <property type="entry name" value="Metalloprtase-TldD/E_cen_dom"/>
</dbReference>
<dbReference type="InterPro" id="IPR035068">
    <property type="entry name" value="TldD/PmbA_N"/>
</dbReference>
<dbReference type="InterPro" id="IPR036059">
    <property type="entry name" value="TldD/PmbA_sf"/>
</dbReference>
<dbReference type="SUPFAM" id="SSF111283">
    <property type="entry name" value="Putative modulator of DNA gyrase, PmbA/TldD"/>
    <property type="match status" value="1"/>
</dbReference>
<dbReference type="Pfam" id="PF19290">
    <property type="entry name" value="PmbA_TldD_2nd"/>
    <property type="match status" value="1"/>
</dbReference>
<evidence type="ECO:0000256" key="1">
    <source>
        <dbReference type="ARBA" id="ARBA00005836"/>
    </source>
</evidence>
<evidence type="ECO:0000313" key="8">
    <source>
        <dbReference type="EMBL" id="TMQ48428.1"/>
    </source>
</evidence>
<dbReference type="InterPro" id="IPR002510">
    <property type="entry name" value="Metalloprtase-TldD/E_N"/>
</dbReference>
<dbReference type="InterPro" id="IPR045569">
    <property type="entry name" value="Metalloprtase-TldD/E_C"/>
</dbReference>
<evidence type="ECO:0000259" key="6">
    <source>
        <dbReference type="Pfam" id="PF19289"/>
    </source>
</evidence>
<keyword evidence="2" id="KW-0645">Protease</keyword>
<dbReference type="FunFam" id="3.30.2290.10:FF:000003">
    <property type="entry name" value="Zinc-dependent protease, TldD/PmbA family"/>
    <property type="match status" value="1"/>
</dbReference>
<dbReference type="EMBL" id="VBOR01000075">
    <property type="protein sequence ID" value="TMQ48428.1"/>
    <property type="molecule type" value="Genomic_DNA"/>
</dbReference>
<feature type="domain" description="Metalloprotease TldD/E central" evidence="7">
    <location>
        <begin position="114"/>
        <end position="225"/>
    </location>
</feature>
<gene>
    <name evidence="8" type="ORF">E6K71_07215</name>
</gene>
<dbReference type="GO" id="GO:0006508">
    <property type="term" value="P:proteolysis"/>
    <property type="evidence" value="ECO:0007669"/>
    <property type="project" value="UniProtKB-KW"/>
</dbReference>
<organism evidence="8 9">
    <name type="scientific">Eiseniibacteriota bacterium</name>
    <dbReference type="NCBI Taxonomy" id="2212470"/>
    <lineage>
        <taxon>Bacteria</taxon>
        <taxon>Candidatus Eiseniibacteriota</taxon>
    </lineage>
</organism>
<dbReference type="Pfam" id="PF19289">
    <property type="entry name" value="PmbA_TldD_3rd"/>
    <property type="match status" value="1"/>
</dbReference>
<proteinExistence type="inferred from homology"/>
<dbReference type="Proteomes" id="UP000316292">
    <property type="component" value="Unassembled WGS sequence"/>
</dbReference>
<evidence type="ECO:0000259" key="7">
    <source>
        <dbReference type="Pfam" id="PF19290"/>
    </source>
</evidence>
<dbReference type="GO" id="GO:0008237">
    <property type="term" value="F:metallopeptidase activity"/>
    <property type="evidence" value="ECO:0007669"/>
    <property type="project" value="UniProtKB-KW"/>
</dbReference>
<feature type="domain" description="Metalloprotease TldD/E C-terminal" evidence="6">
    <location>
        <begin position="236"/>
        <end position="438"/>
    </location>
</feature>
<keyword evidence="4" id="KW-0482">Metalloprotease</keyword>
<comment type="similarity">
    <text evidence="1">Belongs to the peptidase U62 family.</text>
</comment>
<dbReference type="Gene3D" id="3.30.2290.10">
    <property type="entry name" value="PmbA/TldD superfamily"/>
    <property type="match status" value="1"/>
</dbReference>
<feature type="domain" description="Metalloprotease TldD/E N-terminal" evidence="5">
    <location>
        <begin position="20"/>
        <end position="83"/>
    </location>
</feature>